<dbReference type="Gene3D" id="3.90.1580.10">
    <property type="entry name" value="paralog of FGE (formylglycine-generating enzyme)"/>
    <property type="match status" value="1"/>
</dbReference>
<keyword evidence="1" id="KW-0732">Signal</keyword>
<dbReference type="PANTHER" id="PTHR23150">
    <property type="entry name" value="SULFATASE MODIFYING FACTOR 1, 2"/>
    <property type="match status" value="1"/>
</dbReference>
<organism evidence="5">
    <name type="scientific">marine metagenome</name>
    <dbReference type="NCBI Taxonomy" id="408172"/>
    <lineage>
        <taxon>unclassified sequences</taxon>
        <taxon>metagenomes</taxon>
        <taxon>ecological metagenomes</taxon>
    </lineage>
</organism>
<gene>
    <name evidence="5" type="ORF">METZ01_LOCUS157583</name>
</gene>
<dbReference type="InterPro" id="IPR032812">
    <property type="entry name" value="SbsA_Ig"/>
</dbReference>
<evidence type="ECO:0000259" key="3">
    <source>
        <dbReference type="Pfam" id="PF03781"/>
    </source>
</evidence>
<evidence type="ECO:0000313" key="5">
    <source>
        <dbReference type="EMBL" id="SVB04729.1"/>
    </source>
</evidence>
<dbReference type="Gene3D" id="2.60.40.1220">
    <property type="match status" value="1"/>
</dbReference>
<feature type="compositionally biased region" description="Polar residues" evidence="2">
    <location>
        <begin position="63"/>
        <end position="72"/>
    </location>
</feature>
<name>A0A382ATF1_9ZZZZ</name>
<feature type="domain" description="Sulfatase-modifying factor enzyme-like" evidence="3">
    <location>
        <begin position="176"/>
        <end position="413"/>
    </location>
</feature>
<feature type="compositionally biased region" description="Low complexity" evidence="2">
    <location>
        <begin position="39"/>
        <end position="62"/>
    </location>
</feature>
<reference evidence="5" key="1">
    <citation type="submission" date="2018-05" db="EMBL/GenBank/DDBJ databases">
        <authorList>
            <person name="Lanie J.A."/>
            <person name="Ng W.-L."/>
            <person name="Kazmierczak K.M."/>
            <person name="Andrzejewski T.M."/>
            <person name="Davidsen T.M."/>
            <person name="Wayne K.J."/>
            <person name="Tettelin H."/>
            <person name="Glass J.I."/>
            <person name="Rusch D."/>
            <person name="Podicherti R."/>
            <person name="Tsui H.-C.T."/>
            <person name="Winkler M.E."/>
        </authorList>
    </citation>
    <scope>NUCLEOTIDE SEQUENCE</scope>
</reference>
<dbReference type="InterPro" id="IPR042095">
    <property type="entry name" value="SUMF_sf"/>
</dbReference>
<feature type="region of interest" description="Disordered" evidence="2">
    <location>
        <begin position="39"/>
        <end position="72"/>
    </location>
</feature>
<dbReference type="Pfam" id="PF03781">
    <property type="entry name" value="FGE-sulfatase"/>
    <property type="match status" value="1"/>
</dbReference>
<accession>A0A382ATF1</accession>
<dbReference type="PANTHER" id="PTHR23150:SF19">
    <property type="entry name" value="FORMYLGLYCINE-GENERATING ENZYME"/>
    <property type="match status" value="1"/>
</dbReference>
<feature type="domain" description="SbsA Ig-like" evidence="4">
    <location>
        <begin position="60"/>
        <end position="163"/>
    </location>
</feature>
<protein>
    <recommendedName>
        <fullName evidence="6">SbsA Ig-like domain-containing protein</fullName>
    </recommendedName>
</protein>
<sequence>MLPSSSLSNATLYTVSVSGTVQDISGNSLDQDSSWKFTTVSASSDNSSGDTGSGGDTAADTTQPSVVSISPSENASSITVDSAITVVFSESISSASLSSSTFKLMDNSSNSISGSYSLNGSTVTFTPTDNLTHFRDYSVSLTTGIKDSAGNALSSAKSWSFSTLSNVVVISADSFGMVLLSGGQFEMGADNESQSDGTGNSRELPVHTVTLTGPFYVSDHEVTAAEYKACVDAGNCSYTGSTTNSKRTYDVSGEENFPINYVSWNDAANYTSWLTSNRSGTYRLCTEAEWEYAARAGSTTKWSCGNDNDSCLINHAWYDSNSRTGPKAVKTKLANSWGLYDFHGNIWELTSDYYGGSYYSEISGGATNPSGPATGGSRSTRGGGYSSETTSLRSSNRYYKGQTSQSSTLGFRVCATP</sequence>
<feature type="compositionally biased region" description="Polar residues" evidence="2">
    <location>
        <begin position="392"/>
        <end position="403"/>
    </location>
</feature>
<dbReference type="InterPro" id="IPR005532">
    <property type="entry name" value="SUMF_dom"/>
</dbReference>
<dbReference type="AlphaFoldDB" id="A0A382ATF1"/>
<feature type="compositionally biased region" description="Low complexity" evidence="2">
    <location>
        <begin position="366"/>
        <end position="391"/>
    </location>
</feature>
<dbReference type="Pfam" id="PF13205">
    <property type="entry name" value="Big_5"/>
    <property type="match status" value="2"/>
</dbReference>
<dbReference type="InterPro" id="IPR016187">
    <property type="entry name" value="CTDL_fold"/>
</dbReference>
<feature type="region of interest" description="Disordered" evidence="2">
    <location>
        <begin position="366"/>
        <end position="403"/>
    </location>
</feature>
<evidence type="ECO:0000256" key="2">
    <source>
        <dbReference type="SAM" id="MobiDB-lite"/>
    </source>
</evidence>
<evidence type="ECO:0000259" key="4">
    <source>
        <dbReference type="Pfam" id="PF13205"/>
    </source>
</evidence>
<evidence type="ECO:0000256" key="1">
    <source>
        <dbReference type="ARBA" id="ARBA00022729"/>
    </source>
</evidence>
<dbReference type="InterPro" id="IPR014755">
    <property type="entry name" value="Cu-Rt/internalin_Ig-like"/>
</dbReference>
<dbReference type="GO" id="GO:0120147">
    <property type="term" value="F:formylglycine-generating oxidase activity"/>
    <property type="evidence" value="ECO:0007669"/>
    <property type="project" value="TreeGrafter"/>
</dbReference>
<feature type="domain" description="SbsA Ig-like" evidence="4">
    <location>
        <begin position="3"/>
        <end position="39"/>
    </location>
</feature>
<dbReference type="SUPFAM" id="SSF56436">
    <property type="entry name" value="C-type lectin-like"/>
    <property type="match status" value="1"/>
</dbReference>
<dbReference type="InterPro" id="IPR051043">
    <property type="entry name" value="Sulfatase_Mod_Factor_Kinase"/>
</dbReference>
<dbReference type="EMBL" id="UINC01026740">
    <property type="protein sequence ID" value="SVB04729.1"/>
    <property type="molecule type" value="Genomic_DNA"/>
</dbReference>
<evidence type="ECO:0008006" key="6">
    <source>
        <dbReference type="Google" id="ProtNLM"/>
    </source>
</evidence>
<proteinExistence type="predicted"/>